<gene>
    <name evidence="2" type="ORF">VCB98_13885</name>
</gene>
<evidence type="ECO:0000313" key="3">
    <source>
        <dbReference type="Proteomes" id="UP001302316"/>
    </source>
</evidence>
<dbReference type="InterPro" id="IPR010865">
    <property type="entry name" value="DUF1499"/>
</dbReference>
<feature type="transmembrane region" description="Helical" evidence="1">
    <location>
        <begin position="83"/>
        <end position="103"/>
    </location>
</feature>
<proteinExistence type="predicted"/>
<dbReference type="EMBL" id="JAYGII010000092">
    <property type="protein sequence ID" value="MEA5446914.1"/>
    <property type="molecule type" value="Genomic_DNA"/>
</dbReference>
<sequence>MFKASPDSIRRWLPRVSWLLLFLGLTALLLLALAGPAYRMGLLELGGAFGLFRYAAFIGLFTALMALAPLGLALYLGSVRRAAVLSLVALLAGALSVAIPYGWRAQAQSVPPIHDISTDTDAPPAFREIAPLRADAPNPVEYAGEETAEQQREAYPDLETLRLSVDAETALDASVTVAQTMGWELVAVNAADGRLEATATTRWFGFKDDVVIRIRESGEGSELDIRSKSRVGRSDVGTNAARIREFRERLLDRLGEND</sequence>
<keyword evidence="1" id="KW-0812">Transmembrane</keyword>
<keyword evidence="3" id="KW-1185">Reference proteome</keyword>
<feature type="transmembrane region" description="Helical" evidence="1">
    <location>
        <begin position="50"/>
        <end position="76"/>
    </location>
</feature>
<dbReference type="AlphaFoldDB" id="A0AAP6JI89"/>
<accession>A0AAP6JI89</accession>
<name>A0AAP6JI89_9GAMM</name>
<comment type="caution">
    <text evidence="2">The sequence shown here is derived from an EMBL/GenBank/DDBJ whole genome shotgun (WGS) entry which is preliminary data.</text>
</comment>
<dbReference type="Pfam" id="PF07386">
    <property type="entry name" value="DUF1499"/>
    <property type="match status" value="1"/>
</dbReference>
<dbReference type="RefSeq" id="WP_346053544.1">
    <property type="nucleotide sequence ID" value="NZ_JAYGII010000092.1"/>
</dbReference>
<organism evidence="2 3">
    <name type="scientific">Natronospira elongata</name>
    <dbReference type="NCBI Taxonomy" id="3110268"/>
    <lineage>
        <taxon>Bacteria</taxon>
        <taxon>Pseudomonadati</taxon>
        <taxon>Pseudomonadota</taxon>
        <taxon>Gammaproteobacteria</taxon>
        <taxon>Natronospirales</taxon>
        <taxon>Natronospiraceae</taxon>
        <taxon>Natronospira</taxon>
    </lineage>
</organism>
<keyword evidence="1" id="KW-0472">Membrane</keyword>
<evidence type="ECO:0000313" key="2">
    <source>
        <dbReference type="EMBL" id="MEA5446914.1"/>
    </source>
</evidence>
<protein>
    <submittedName>
        <fullName evidence="2">DUF1499 domain-containing protein</fullName>
    </submittedName>
</protein>
<reference evidence="2 3" key="1">
    <citation type="submission" date="2023-12" db="EMBL/GenBank/DDBJ databases">
        <title>Whole-genome sequencing of halo(alkali)philic microorganisms from hypersaline lakes.</title>
        <authorList>
            <person name="Sorokin D.Y."/>
            <person name="Merkel A.Y."/>
            <person name="Messina E."/>
            <person name="Yakimov M."/>
        </authorList>
    </citation>
    <scope>NUCLEOTIDE SEQUENCE [LARGE SCALE GENOMIC DNA]</scope>
    <source>
        <strain evidence="2 3">AB-CW1</strain>
    </source>
</reference>
<evidence type="ECO:0000256" key="1">
    <source>
        <dbReference type="SAM" id="Phobius"/>
    </source>
</evidence>
<dbReference type="Proteomes" id="UP001302316">
    <property type="component" value="Unassembled WGS sequence"/>
</dbReference>
<keyword evidence="1" id="KW-1133">Transmembrane helix</keyword>